<organism evidence="1 2">
    <name type="scientific">Solanum commersonii</name>
    <name type="common">Commerson's wild potato</name>
    <name type="synonym">Commerson's nightshade</name>
    <dbReference type="NCBI Taxonomy" id="4109"/>
    <lineage>
        <taxon>Eukaryota</taxon>
        <taxon>Viridiplantae</taxon>
        <taxon>Streptophyta</taxon>
        <taxon>Embryophyta</taxon>
        <taxon>Tracheophyta</taxon>
        <taxon>Spermatophyta</taxon>
        <taxon>Magnoliopsida</taxon>
        <taxon>eudicotyledons</taxon>
        <taxon>Gunneridae</taxon>
        <taxon>Pentapetalae</taxon>
        <taxon>asterids</taxon>
        <taxon>lamiids</taxon>
        <taxon>Solanales</taxon>
        <taxon>Solanaceae</taxon>
        <taxon>Solanoideae</taxon>
        <taxon>Solaneae</taxon>
        <taxon>Solanum</taxon>
    </lineage>
</organism>
<dbReference type="PANTHER" id="PTHR46238">
    <property type="entry name" value="REVERSE TRANSCRIPTASE DOMAIN-CONTAINING PROTEIN"/>
    <property type="match status" value="1"/>
</dbReference>
<dbReference type="AlphaFoldDB" id="A0A9J5YY76"/>
<reference evidence="1 2" key="1">
    <citation type="submission" date="2020-09" db="EMBL/GenBank/DDBJ databases">
        <title>De no assembly of potato wild relative species, Solanum commersonii.</title>
        <authorList>
            <person name="Cho K."/>
        </authorList>
    </citation>
    <scope>NUCLEOTIDE SEQUENCE [LARGE SCALE GENOMIC DNA]</scope>
    <source>
        <strain evidence="1">LZ3.2</strain>
        <tissue evidence="1">Leaf</tissue>
    </source>
</reference>
<comment type="caution">
    <text evidence="1">The sequence shown here is derived from an EMBL/GenBank/DDBJ whole genome shotgun (WGS) entry which is preliminary data.</text>
</comment>
<proteinExistence type="predicted"/>
<sequence>MNGGGVQWLHCIKQRRYRSCNNYWGYQIAKPYYEDPGESGRDEGSGDIDEDVTRDGVAWMKWRLACRCLCDKKIPSRLKGGDRIRSEVIREKVGVASVVDKARPRWFGHVKRRALTPGESA</sequence>
<keyword evidence="2" id="KW-1185">Reference proteome</keyword>
<evidence type="ECO:0000313" key="1">
    <source>
        <dbReference type="EMBL" id="KAG5605569.1"/>
    </source>
</evidence>
<dbReference type="EMBL" id="JACXVP010000005">
    <property type="protein sequence ID" value="KAG5605569.1"/>
    <property type="molecule type" value="Genomic_DNA"/>
</dbReference>
<dbReference type="PANTHER" id="PTHR46238:SF8">
    <property type="entry name" value="ENDONUCLEASE_EXONUCLEASE_PHOSPHATASE DOMAIN-CONTAINING PROTEIN"/>
    <property type="match status" value="1"/>
</dbReference>
<accession>A0A9J5YY76</accession>
<dbReference type="OrthoDB" id="1303839at2759"/>
<dbReference type="Proteomes" id="UP000824120">
    <property type="component" value="Chromosome 5"/>
</dbReference>
<gene>
    <name evidence="1" type="ORF">H5410_027061</name>
</gene>
<name>A0A9J5YY76_SOLCO</name>
<protein>
    <submittedName>
        <fullName evidence="1">Uncharacterized protein</fullName>
    </submittedName>
</protein>
<evidence type="ECO:0000313" key="2">
    <source>
        <dbReference type="Proteomes" id="UP000824120"/>
    </source>
</evidence>